<dbReference type="AlphaFoldDB" id="A0A3R7XJ49"/>
<dbReference type="GO" id="GO:0008381">
    <property type="term" value="F:mechanosensitive monoatomic ion channel activity"/>
    <property type="evidence" value="ECO:0007669"/>
    <property type="project" value="InterPro"/>
</dbReference>
<dbReference type="Proteomes" id="UP000284763">
    <property type="component" value="Unassembled WGS sequence"/>
</dbReference>
<evidence type="ECO:0000256" key="6">
    <source>
        <dbReference type="ARBA" id="ARBA00023136"/>
    </source>
</evidence>
<feature type="domain" description="Mechanosensitive ion channel MscS C-terminal" evidence="9">
    <location>
        <begin position="184"/>
        <end position="278"/>
    </location>
</feature>
<name>A0A3R7XJ49_9EURY</name>
<evidence type="ECO:0000256" key="1">
    <source>
        <dbReference type="ARBA" id="ARBA00004651"/>
    </source>
</evidence>
<dbReference type="InterPro" id="IPR006685">
    <property type="entry name" value="MscS_channel_2nd"/>
</dbReference>
<comment type="subcellular location">
    <subcellularLocation>
        <location evidence="1">Cell membrane</location>
        <topology evidence="1">Multi-pass membrane protein</topology>
    </subcellularLocation>
</comment>
<dbReference type="InterPro" id="IPR049278">
    <property type="entry name" value="MS_channel_C"/>
</dbReference>
<keyword evidence="5 7" id="KW-1133">Transmembrane helix</keyword>
<dbReference type="PANTHER" id="PTHR30221">
    <property type="entry name" value="SMALL-CONDUCTANCE MECHANOSENSITIVE CHANNEL"/>
    <property type="match status" value="1"/>
</dbReference>
<sequence>MDEINTLIPDWLSWDIVSFLFIFIVLIATIVLAKLVNKMLLAYFKVASKKMDIDETVYALVRRIIIAIIYLMGIVTIVMTIPVLRNISIALFAGAGFAGIVVGLAAQSTLSNIISGIALATFRPFRVGDLVTLRGDYGKVEDITLGYTVVRTWDNRRLFIPNHIISDEAIINWSIADPTVVWPVDVGISYDSDIKLARKIMLEEAKKHRKVMTGDQLRIIKQDFTPGDEYNVLVTDLGDFSIKLRLFVWIADRSEAYGTGCDLRESIKRRFDAEGIEIPFPYRTVVYKNDLPTPKKDDRESLK</sequence>
<evidence type="ECO:0000259" key="9">
    <source>
        <dbReference type="Pfam" id="PF21082"/>
    </source>
</evidence>
<protein>
    <submittedName>
        <fullName evidence="10">Mechanosensitive ion channel family protein</fullName>
    </submittedName>
</protein>
<evidence type="ECO:0000256" key="4">
    <source>
        <dbReference type="ARBA" id="ARBA00022692"/>
    </source>
</evidence>
<dbReference type="InterPro" id="IPR011066">
    <property type="entry name" value="MscS_channel_C_sf"/>
</dbReference>
<accession>A0A3R7XJ49</accession>
<evidence type="ECO:0000313" key="10">
    <source>
        <dbReference type="EMBL" id="RQD91037.1"/>
    </source>
</evidence>
<dbReference type="PANTHER" id="PTHR30221:SF1">
    <property type="entry name" value="SMALL-CONDUCTANCE MECHANOSENSITIVE CHANNEL"/>
    <property type="match status" value="1"/>
</dbReference>
<evidence type="ECO:0000313" key="11">
    <source>
        <dbReference type="Proteomes" id="UP000284763"/>
    </source>
</evidence>
<dbReference type="GO" id="GO:0005886">
    <property type="term" value="C:plasma membrane"/>
    <property type="evidence" value="ECO:0007669"/>
    <property type="project" value="UniProtKB-SubCell"/>
</dbReference>
<dbReference type="Pfam" id="PF00924">
    <property type="entry name" value="MS_channel_2nd"/>
    <property type="match status" value="1"/>
</dbReference>
<dbReference type="InterPro" id="IPR011014">
    <property type="entry name" value="MscS_channel_TM-2"/>
</dbReference>
<dbReference type="Pfam" id="PF21082">
    <property type="entry name" value="MS_channel_3rd"/>
    <property type="match status" value="1"/>
</dbReference>
<evidence type="ECO:0000259" key="8">
    <source>
        <dbReference type="Pfam" id="PF00924"/>
    </source>
</evidence>
<dbReference type="Gene3D" id="3.30.70.100">
    <property type="match status" value="1"/>
</dbReference>
<dbReference type="SUPFAM" id="SSF82861">
    <property type="entry name" value="Mechanosensitive channel protein MscS (YggB), transmembrane region"/>
    <property type="match status" value="1"/>
</dbReference>
<keyword evidence="6 7" id="KW-0472">Membrane</keyword>
<organism evidence="10 11">
    <name type="scientific">Methanosalsum natronophilum</name>
    <dbReference type="NCBI Taxonomy" id="768733"/>
    <lineage>
        <taxon>Archaea</taxon>
        <taxon>Methanobacteriati</taxon>
        <taxon>Methanobacteriota</taxon>
        <taxon>Stenosarchaea group</taxon>
        <taxon>Methanomicrobia</taxon>
        <taxon>Methanosarcinales</taxon>
        <taxon>Methanosarcinaceae</taxon>
        <taxon>Methanosalsum</taxon>
    </lineage>
</organism>
<dbReference type="SUPFAM" id="SSF50182">
    <property type="entry name" value="Sm-like ribonucleoproteins"/>
    <property type="match status" value="1"/>
</dbReference>
<evidence type="ECO:0000256" key="7">
    <source>
        <dbReference type="SAM" id="Phobius"/>
    </source>
</evidence>
<feature type="domain" description="Mechanosensitive ion channel MscS" evidence="8">
    <location>
        <begin position="109"/>
        <end position="174"/>
    </location>
</feature>
<dbReference type="Gene3D" id="1.10.287.1260">
    <property type="match status" value="1"/>
</dbReference>
<dbReference type="SUPFAM" id="SSF82689">
    <property type="entry name" value="Mechanosensitive channel protein MscS (YggB), C-terminal domain"/>
    <property type="match status" value="1"/>
</dbReference>
<dbReference type="InterPro" id="IPR010920">
    <property type="entry name" value="LSM_dom_sf"/>
</dbReference>
<comment type="caution">
    <text evidence="10">The sequence shown here is derived from an EMBL/GenBank/DDBJ whole genome shotgun (WGS) entry which is preliminary data.</text>
</comment>
<proteinExistence type="inferred from homology"/>
<comment type="similarity">
    <text evidence="2">Belongs to the MscS (TC 1.A.23) family.</text>
</comment>
<feature type="transmembrane region" description="Helical" evidence="7">
    <location>
        <begin position="87"/>
        <end position="106"/>
    </location>
</feature>
<feature type="transmembrane region" description="Helical" evidence="7">
    <location>
        <begin position="16"/>
        <end position="36"/>
    </location>
</feature>
<dbReference type="InterPro" id="IPR045275">
    <property type="entry name" value="MscS_archaea/bacteria_type"/>
</dbReference>
<keyword evidence="4 7" id="KW-0812">Transmembrane</keyword>
<feature type="transmembrane region" description="Helical" evidence="7">
    <location>
        <begin position="57"/>
        <end position="81"/>
    </location>
</feature>
<evidence type="ECO:0000256" key="3">
    <source>
        <dbReference type="ARBA" id="ARBA00022475"/>
    </source>
</evidence>
<dbReference type="InterPro" id="IPR023408">
    <property type="entry name" value="MscS_beta-dom_sf"/>
</dbReference>
<gene>
    <name evidence="10" type="ORF">D5R95_01340</name>
</gene>
<reference evidence="10 11" key="1">
    <citation type="submission" date="2018-08" db="EMBL/GenBank/DDBJ databases">
        <title>The metabolism and importance of syntrophic acetate oxidation coupled to methane or sulfide production in haloalkaline environments.</title>
        <authorList>
            <person name="Timmers P.H.A."/>
            <person name="Vavourakis C.D."/>
            <person name="Sorokin D.Y."/>
            <person name="Sinninghe Damste J.S."/>
            <person name="Muyzer G."/>
            <person name="Stams A.J.M."/>
            <person name="Plugge C.M."/>
        </authorList>
    </citation>
    <scope>NUCLEOTIDE SEQUENCE [LARGE SCALE GENOMIC DNA]</scope>
    <source>
        <strain evidence="10">MSAO_Arc3</strain>
    </source>
</reference>
<evidence type="ECO:0000256" key="2">
    <source>
        <dbReference type="ARBA" id="ARBA00008017"/>
    </source>
</evidence>
<dbReference type="Gene3D" id="2.30.30.60">
    <property type="match status" value="1"/>
</dbReference>
<evidence type="ECO:0000256" key="5">
    <source>
        <dbReference type="ARBA" id="ARBA00022989"/>
    </source>
</evidence>
<dbReference type="EMBL" id="QZAB01000093">
    <property type="protein sequence ID" value="RQD91037.1"/>
    <property type="molecule type" value="Genomic_DNA"/>
</dbReference>
<keyword evidence="3" id="KW-1003">Cell membrane</keyword>